<dbReference type="AlphaFoldDB" id="M2AGK8"/>
<organism evidence="1 2">
    <name type="scientific">Rhodopirellula europaea 6C</name>
    <dbReference type="NCBI Taxonomy" id="1263867"/>
    <lineage>
        <taxon>Bacteria</taxon>
        <taxon>Pseudomonadati</taxon>
        <taxon>Planctomycetota</taxon>
        <taxon>Planctomycetia</taxon>
        <taxon>Pirellulales</taxon>
        <taxon>Pirellulaceae</taxon>
        <taxon>Rhodopirellula</taxon>
    </lineage>
</organism>
<comment type="caution">
    <text evidence="1">The sequence shown here is derived from an EMBL/GenBank/DDBJ whole genome shotgun (WGS) entry which is preliminary data.</text>
</comment>
<dbReference type="PATRIC" id="fig|1263867.3.peg.3177"/>
<evidence type="ECO:0000313" key="2">
    <source>
        <dbReference type="Proteomes" id="UP000011529"/>
    </source>
</evidence>
<sequence>MAVFVFALGMLDLCSEQVLSLLWAGLIFALGSDDAAFCRDKTPRRGSEQPGSGA</sequence>
<proteinExistence type="predicted"/>
<dbReference type="Proteomes" id="UP000011529">
    <property type="component" value="Unassembled WGS sequence"/>
</dbReference>
<protein>
    <submittedName>
        <fullName evidence="1">Uncharacterized protein</fullName>
    </submittedName>
</protein>
<name>M2AGK8_9BACT</name>
<dbReference type="EMBL" id="ANMO01000122">
    <property type="protein sequence ID" value="EMB16260.1"/>
    <property type="molecule type" value="Genomic_DNA"/>
</dbReference>
<reference evidence="1" key="2">
    <citation type="journal article" date="2013" name="Mar. Genomics">
        <title>Expression of sulfatases in Rhodopirellula baltica and the diversity of sulfatases in the genus Rhodopirellula.</title>
        <authorList>
            <person name="Wegner C.E."/>
            <person name="Richter-Heitmann T."/>
            <person name="Klindworth A."/>
            <person name="Klockow C."/>
            <person name="Richter M."/>
            <person name="Achstetter T."/>
            <person name="Glockner F.O."/>
            <person name="Harder J."/>
        </authorList>
    </citation>
    <scope>NUCLEOTIDE SEQUENCE [LARGE SCALE GENOMIC DNA]</scope>
    <source>
        <strain evidence="1">6C</strain>
    </source>
</reference>
<gene>
    <name evidence="1" type="ORF">RE6C_02973</name>
</gene>
<accession>M2AGK8</accession>
<reference evidence="1" key="1">
    <citation type="submission" date="2012-11" db="EMBL/GenBank/DDBJ databases">
        <title>Permanent draft genomes of Rhodopirellula europaea strain SH398 and 6C.</title>
        <authorList>
            <person name="Richter M."/>
            <person name="Richter-Heitmann T."/>
            <person name="Frank C."/>
            <person name="Harder J."/>
            <person name="Glockner F.O."/>
        </authorList>
    </citation>
    <scope>NUCLEOTIDE SEQUENCE</scope>
    <source>
        <strain evidence="1">6C</strain>
    </source>
</reference>
<evidence type="ECO:0000313" key="1">
    <source>
        <dbReference type="EMBL" id="EMB16260.1"/>
    </source>
</evidence>
<keyword evidence="2" id="KW-1185">Reference proteome</keyword>